<comment type="caution">
    <text evidence="3">The sequence shown here is derived from an EMBL/GenBank/DDBJ whole genome shotgun (WGS) entry which is preliminary data.</text>
</comment>
<protein>
    <submittedName>
        <fullName evidence="3">FAD-dependent oxidoreductase</fullName>
    </submittedName>
</protein>
<evidence type="ECO:0000313" key="4">
    <source>
        <dbReference type="EMBL" id="MDZ5461845.1"/>
    </source>
</evidence>
<evidence type="ECO:0000259" key="2">
    <source>
        <dbReference type="Pfam" id="PF01266"/>
    </source>
</evidence>
<dbReference type="Gene3D" id="3.50.50.60">
    <property type="entry name" value="FAD/NAD(P)-binding domain"/>
    <property type="match status" value="1"/>
</dbReference>
<dbReference type="EMBL" id="JAXOJX010000251">
    <property type="protein sequence ID" value="MDZ5461845.1"/>
    <property type="molecule type" value="Genomic_DNA"/>
</dbReference>
<feature type="non-terminal residue" evidence="3">
    <location>
        <position position="1"/>
    </location>
</feature>
<dbReference type="SUPFAM" id="SSF51905">
    <property type="entry name" value="FAD/NAD(P)-binding domain"/>
    <property type="match status" value="1"/>
</dbReference>
<organism evidence="3 5">
    <name type="scientific">Azohydromonas lata</name>
    <dbReference type="NCBI Taxonomy" id="45677"/>
    <lineage>
        <taxon>Bacteria</taxon>
        <taxon>Pseudomonadati</taxon>
        <taxon>Pseudomonadota</taxon>
        <taxon>Betaproteobacteria</taxon>
        <taxon>Burkholderiales</taxon>
        <taxon>Sphaerotilaceae</taxon>
        <taxon>Azohydromonas</taxon>
    </lineage>
</organism>
<accession>A0ABU5ISI0</accession>
<dbReference type="InterPro" id="IPR036188">
    <property type="entry name" value="FAD/NAD-bd_sf"/>
</dbReference>
<keyword evidence="5" id="KW-1185">Reference proteome</keyword>
<name>A0ABU5ISI0_9BURK</name>
<feature type="non-terminal residue" evidence="3">
    <location>
        <position position="98"/>
    </location>
</feature>
<reference evidence="3 5" key="1">
    <citation type="submission" date="2023-11" db="EMBL/GenBank/DDBJ databases">
        <title>Draft genome of Azohydromonas lata strain H1 (DSM1123), a polyhydroxyalkanoate producer.</title>
        <authorList>
            <person name="Traversa D."/>
            <person name="D'Addabbo P."/>
            <person name="Pazzani C."/>
            <person name="Manzari C."/>
            <person name="Chiara M."/>
            <person name="Scrascia M."/>
        </authorList>
    </citation>
    <scope>NUCLEOTIDE SEQUENCE [LARGE SCALE GENOMIC DNA]</scope>
    <source>
        <strain evidence="3 5">H1</strain>
    </source>
</reference>
<evidence type="ECO:0000256" key="1">
    <source>
        <dbReference type="ARBA" id="ARBA00023002"/>
    </source>
</evidence>
<dbReference type="Pfam" id="PF01266">
    <property type="entry name" value="DAO"/>
    <property type="match status" value="1"/>
</dbReference>
<feature type="domain" description="FAD dependent oxidoreductase" evidence="2">
    <location>
        <begin position="11"/>
        <end position="96"/>
    </location>
</feature>
<gene>
    <name evidence="3" type="ORF">SM757_35270</name>
    <name evidence="4" type="ORF">SM757_35275</name>
</gene>
<proteinExistence type="predicted"/>
<evidence type="ECO:0000313" key="3">
    <source>
        <dbReference type="EMBL" id="MDZ5461844.1"/>
    </source>
</evidence>
<dbReference type="EMBL" id="JAXOJX010000250">
    <property type="protein sequence ID" value="MDZ5461844.1"/>
    <property type="molecule type" value="Genomic_DNA"/>
</dbReference>
<dbReference type="RefSeq" id="WP_322468904.1">
    <property type="nucleotide sequence ID" value="NZ_JAXOJX010000250.1"/>
</dbReference>
<sequence length="98" mass="10277">PQLDCSRRARYPVLGASWQPRAGIAHHDAVARGFARAASRLGVDLIENCEVTGLDVQGGRVLGVQTSQGYVKAARVGCVAAGHSSVLARMAGLRLPVE</sequence>
<keyword evidence="1" id="KW-0560">Oxidoreductase</keyword>
<evidence type="ECO:0000313" key="5">
    <source>
        <dbReference type="Proteomes" id="UP001293718"/>
    </source>
</evidence>
<dbReference type="Proteomes" id="UP001293718">
    <property type="component" value="Unassembled WGS sequence"/>
</dbReference>
<dbReference type="InterPro" id="IPR006076">
    <property type="entry name" value="FAD-dep_OxRdtase"/>
</dbReference>